<dbReference type="InterPro" id="IPR019957">
    <property type="entry name" value="ABC_transptr_haem-bd_IsdE"/>
</dbReference>
<dbReference type="EMBL" id="JBHUOR010000042">
    <property type="protein sequence ID" value="MFD2868557.1"/>
    <property type="molecule type" value="Genomic_DNA"/>
</dbReference>
<comment type="caution">
    <text evidence="17">The sequence shown here is derived from an EMBL/GenBank/DDBJ whole genome shotgun (WGS) entry which is preliminary data.</text>
</comment>
<reference evidence="18" key="1">
    <citation type="journal article" date="2019" name="Int. J. Syst. Evol. Microbiol.">
        <title>The Global Catalogue of Microorganisms (GCM) 10K type strain sequencing project: providing services to taxonomists for standard genome sequencing and annotation.</title>
        <authorList>
            <consortium name="The Broad Institute Genomics Platform"/>
            <consortium name="The Broad Institute Genome Sequencing Center for Infectious Disease"/>
            <person name="Wu L."/>
            <person name="Ma J."/>
        </authorList>
    </citation>
    <scope>NUCLEOTIDE SEQUENCE [LARGE SCALE GENOMIC DNA]</scope>
    <source>
        <strain evidence="18">KCTC 33522</strain>
    </source>
</reference>
<keyword evidence="4" id="KW-0813">Transport</keyword>
<evidence type="ECO:0000256" key="5">
    <source>
        <dbReference type="ARBA" id="ARBA00022475"/>
    </source>
</evidence>
<gene>
    <name evidence="17" type="primary">isdE</name>
    <name evidence="17" type="ORF">ACFSY7_08595</name>
</gene>
<evidence type="ECO:0000256" key="13">
    <source>
        <dbReference type="ARBA" id="ARBA00031148"/>
    </source>
</evidence>
<organism evidence="17 18">
    <name type="scientific">Kurthia populi</name>
    <dbReference type="NCBI Taxonomy" id="1562132"/>
    <lineage>
        <taxon>Bacteria</taxon>
        <taxon>Bacillati</taxon>
        <taxon>Bacillota</taxon>
        <taxon>Bacilli</taxon>
        <taxon>Bacillales</taxon>
        <taxon>Caryophanaceae</taxon>
        <taxon>Kurthia</taxon>
    </lineage>
</organism>
<dbReference type="Gene3D" id="3.40.50.1980">
    <property type="entry name" value="Nitrogenase molybdenum iron protein domain"/>
    <property type="match status" value="2"/>
</dbReference>
<dbReference type="PANTHER" id="PTHR30535:SF36">
    <property type="entry name" value="HIGH-AFFINITY HEME UPTAKE SYSTEM PROTEIN ISDE"/>
    <property type="match status" value="1"/>
</dbReference>
<evidence type="ECO:0000313" key="17">
    <source>
        <dbReference type="EMBL" id="MFD2868557.1"/>
    </source>
</evidence>
<evidence type="ECO:0000256" key="15">
    <source>
        <dbReference type="SAM" id="SignalP"/>
    </source>
</evidence>
<keyword evidence="8 15" id="KW-0732">Signal</keyword>
<evidence type="ECO:0000256" key="11">
    <source>
        <dbReference type="ARBA" id="ARBA00023139"/>
    </source>
</evidence>
<evidence type="ECO:0000313" key="18">
    <source>
        <dbReference type="Proteomes" id="UP001597568"/>
    </source>
</evidence>
<accession>A0ABW5XZQ3</accession>
<dbReference type="InterPro" id="IPR050902">
    <property type="entry name" value="ABC_Transporter_SBP"/>
</dbReference>
<feature type="domain" description="Fe/B12 periplasmic-binding" evidence="16">
    <location>
        <begin position="38"/>
        <end position="294"/>
    </location>
</feature>
<protein>
    <recommendedName>
        <fullName evidence="3">High-affinity heme uptake system protein IsdE</fullName>
    </recommendedName>
    <alternativeName>
        <fullName evidence="14">Iron-regulated surface determinant protein E</fullName>
    </alternativeName>
    <alternativeName>
        <fullName evidence="13">Staphylococcal iron-regulated protein F</fullName>
    </alternativeName>
</protein>
<dbReference type="NCBIfam" id="TIGR03659">
    <property type="entry name" value="IsdE"/>
    <property type="match status" value="1"/>
</dbReference>
<dbReference type="PANTHER" id="PTHR30535">
    <property type="entry name" value="VITAMIN B12-BINDING PROTEIN"/>
    <property type="match status" value="1"/>
</dbReference>
<evidence type="ECO:0000256" key="14">
    <source>
        <dbReference type="ARBA" id="ARBA00031463"/>
    </source>
</evidence>
<proteinExistence type="inferred from homology"/>
<comment type="cofactor">
    <cofactor evidence="1">
        <name>heme b</name>
        <dbReference type="ChEBI" id="CHEBI:60344"/>
    </cofactor>
</comment>
<dbReference type="PROSITE" id="PS51257">
    <property type="entry name" value="PROKAR_LIPOPROTEIN"/>
    <property type="match status" value="1"/>
</dbReference>
<evidence type="ECO:0000256" key="2">
    <source>
        <dbReference type="ARBA" id="ARBA00008814"/>
    </source>
</evidence>
<dbReference type="Proteomes" id="UP001597568">
    <property type="component" value="Unassembled WGS sequence"/>
</dbReference>
<keyword evidence="10" id="KW-0472">Membrane</keyword>
<evidence type="ECO:0000256" key="4">
    <source>
        <dbReference type="ARBA" id="ARBA00022448"/>
    </source>
</evidence>
<evidence type="ECO:0000256" key="7">
    <source>
        <dbReference type="ARBA" id="ARBA00022723"/>
    </source>
</evidence>
<dbReference type="InterPro" id="IPR002491">
    <property type="entry name" value="ABC_transptr_periplasmic_BD"/>
</dbReference>
<name>A0ABW5XZQ3_9BACL</name>
<feature type="chain" id="PRO_5045773148" description="High-affinity heme uptake system protein IsdE" evidence="15">
    <location>
        <begin position="18"/>
        <end position="294"/>
    </location>
</feature>
<dbReference type="SUPFAM" id="SSF53807">
    <property type="entry name" value="Helical backbone' metal receptor"/>
    <property type="match status" value="1"/>
</dbReference>
<evidence type="ECO:0000256" key="6">
    <source>
        <dbReference type="ARBA" id="ARBA00022617"/>
    </source>
</evidence>
<evidence type="ECO:0000256" key="9">
    <source>
        <dbReference type="ARBA" id="ARBA00023004"/>
    </source>
</evidence>
<keyword evidence="9" id="KW-0408">Iron</keyword>
<evidence type="ECO:0000256" key="3">
    <source>
        <dbReference type="ARBA" id="ARBA00015862"/>
    </source>
</evidence>
<dbReference type="Pfam" id="PF01497">
    <property type="entry name" value="Peripla_BP_2"/>
    <property type="match status" value="1"/>
</dbReference>
<keyword evidence="5" id="KW-1003">Cell membrane</keyword>
<dbReference type="RefSeq" id="WP_380147609.1">
    <property type="nucleotide sequence ID" value="NZ_JBHUOR010000042.1"/>
</dbReference>
<keyword evidence="12" id="KW-0449">Lipoprotein</keyword>
<keyword evidence="18" id="KW-1185">Reference proteome</keyword>
<evidence type="ECO:0000256" key="1">
    <source>
        <dbReference type="ARBA" id="ARBA00001970"/>
    </source>
</evidence>
<dbReference type="PROSITE" id="PS50983">
    <property type="entry name" value="FE_B12_PBP"/>
    <property type="match status" value="1"/>
</dbReference>
<keyword evidence="7" id="KW-0479">Metal-binding</keyword>
<keyword evidence="6" id="KW-0349">Heme</keyword>
<sequence length="294" mass="32674">MKKSWLLLLISCLFVLAACGNKQTEEKAAAETTSETKTVVAGTMVVADILDKLEIDSVVGVPTSTVKMPERYTKATEIGNAMNPDMEVVKSLNPDVFISVTTLEYDLKPAVKNINVNGEFIDLQGVKQMQDSILALGKEFNREAQAEKLAKSFDKKLEELKTKTADKKKPKVLAVLGVPGSYLVATDNSYIGSLIEGAGGENAIQGPSEEYLASNTEYLQQSKPDIILRMAHGMPDEVMKMFDKEFKTNTVWKHFDAVKNGRVYDLEEPLFQTTANLQVDDALEELYRIFYEEQ</sequence>
<feature type="signal peptide" evidence="15">
    <location>
        <begin position="1"/>
        <end position="17"/>
    </location>
</feature>
<keyword evidence="11" id="KW-0564">Palmitate</keyword>
<comment type="similarity">
    <text evidence="2">Belongs to the bacterial solute-binding protein 8 family.</text>
</comment>
<evidence type="ECO:0000259" key="16">
    <source>
        <dbReference type="PROSITE" id="PS50983"/>
    </source>
</evidence>
<evidence type="ECO:0000256" key="10">
    <source>
        <dbReference type="ARBA" id="ARBA00023136"/>
    </source>
</evidence>
<evidence type="ECO:0000256" key="8">
    <source>
        <dbReference type="ARBA" id="ARBA00022729"/>
    </source>
</evidence>
<evidence type="ECO:0000256" key="12">
    <source>
        <dbReference type="ARBA" id="ARBA00023288"/>
    </source>
</evidence>